<proteinExistence type="predicted"/>
<reference evidence="1 2" key="1">
    <citation type="submission" date="2016-01" db="EMBL/GenBank/DDBJ databases">
        <authorList>
            <person name="Oliw E.H."/>
        </authorList>
    </citation>
    <scope>NUCLEOTIDE SEQUENCE [LARGE SCALE GENOMIC DNA]</scope>
    <source>
        <strain evidence="1 2">Zutra 3-1</strain>
    </source>
</reference>
<evidence type="ECO:0000313" key="2">
    <source>
        <dbReference type="Proteomes" id="UP000191987"/>
    </source>
</evidence>
<dbReference type="AlphaFoldDB" id="A0A1S7RB94"/>
<sequence length="211" mass="24048">MGHFNIVYQGFSLSLPIAEEGIVLWAVSGSFPGQTLGDSIGLNLKLTSPKFFFDPHNDPEDDFAQWLNPGLDTQWLAIPLKRFQNRDYRSLDGLRVEFRGEGTRNALTNDDWWEAPGLVATYSDEFFKRADITMRHDGGGRFKADVSGETQFGTSFDISFDAPLTVQLNAYRNSATADELLQWFDRFLRQSDFVFLQEKRGEDLYLRGAVR</sequence>
<protein>
    <submittedName>
        <fullName evidence="1">Uncharacterized protein</fullName>
    </submittedName>
</protein>
<dbReference type="EMBL" id="FBWG01000032">
    <property type="protein sequence ID" value="CUX49551.1"/>
    <property type="molecule type" value="Genomic_DNA"/>
</dbReference>
<name>A0A1S7RB94_9HYPH</name>
<evidence type="ECO:0000313" key="1">
    <source>
        <dbReference type="EMBL" id="CUX49551.1"/>
    </source>
</evidence>
<dbReference type="RefSeq" id="WP_080820122.1">
    <property type="nucleotide sequence ID" value="NZ_LT009749.1"/>
</dbReference>
<organism evidence="1 2">
    <name type="scientific">Agrobacterium deltaense Zutra 3/1</name>
    <dbReference type="NCBI Taxonomy" id="1183427"/>
    <lineage>
        <taxon>Bacteria</taxon>
        <taxon>Pseudomonadati</taxon>
        <taxon>Pseudomonadota</taxon>
        <taxon>Alphaproteobacteria</taxon>
        <taxon>Hyphomicrobiales</taxon>
        <taxon>Rhizobiaceae</taxon>
        <taxon>Rhizobium/Agrobacterium group</taxon>
        <taxon>Agrobacterium</taxon>
    </lineage>
</organism>
<gene>
    <name evidence="1" type="ORF">AGR7C_Lc140128</name>
</gene>
<accession>A0A1S7RB94</accession>
<dbReference type="Proteomes" id="UP000191987">
    <property type="component" value="Unassembled WGS sequence"/>
</dbReference>